<dbReference type="InterPro" id="IPR035899">
    <property type="entry name" value="DBL_dom_sf"/>
</dbReference>
<dbReference type="Proteomes" id="UP000019375">
    <property type="component" value="Unassembled WGS sequence"/>
</dbReference>
<sequence>MFSTSDFFSEFCGQPSDVMTPIRDYENDYFHKNDNKLPRARPYKYGQGREINAKNKSPHRFSKRPASLSLEGVYEPVLKKIYSPIDTGQFSNVLQIKRTPAELVSTEPTGISKLFSVLRSLYESELEYAELIDLANLVYRKKLRDTKSYRNKLLEANTNEDFLLFGNLETISSISQLFVTGLHNVITAEKKADVDINKDFWELINADETLQTTILSQLDIGKVFHTNFFRIKSTYLSYCGSHRKQMELFENMRFKNPQLFYRWYENSYKLAGNRKLEDILSDPVKRISEWLSFLEQFLSLSRNILNTEYCKSIEEAYEKYSSFAKYIENETYEFNKNATYDFSLTPIEIIQSYEPERDEDIKQQIKPLSMKNVTISPSRGSSQDFLVKKKENEEYLRVSNGVNSIFSGTSSRYSGDTVAVQSLEPVQRQKYLSVVSQSCGEANNTLADYASRFKRIHRGLIRLKDILSDDGMLSILDTNLQFVELWRQVVEFHATKVTDFTDPDKVTLASSMCSAYMYKLKKQREEATIMKLTYFEHSVKRPLTLLLEYCDLVRNQLKDLNSLKKDYMIYLRQRSSHSIDMKRDIIGKHFERMHKKMAQDLPQFIDLVHQILTFLLLNYNKVLLRYLEISAGGENFIIGDLEQLGKLKRDVGKNYDIVHAYSTSRYCAKRLVRENWNFEQDPTSSRVLRRLFEL</sequence>
<dbReference type="InterPro" id="IPR000219">
    <property type="entry name" value="DH_dom"/>
</dbReference>
<dbReference type="PROSITE" id="PS50010">
    <property type="entry name" value="DH_2"/>
    <property type="match status" value="1"/>
</dbReference>
<dbReference type="GO" id="GO:0031991">
    <property type="term" value="P:regulation of actomyosin contractile ring contraction"/>
    <property type="evidence" value="ECO:0007669"/>
    <property type="project" value="TreeGrafter"/>
</dbReference>
<evidence type="ECO:0000259" key="1">
    <source>
        <dbReference type="PROSITE" id="PS50010"/>
    </source>
</evidence>
<dbReference type="PANTHER" id="PTHR22834:SF20">
    <property type="entry name" value="SH3 DOMAIN-CONTAINING PROTEIN"/>
    <property type="match status" value="1"/>
</dbReference>
<name>A0A8J2T5P1_ZYGB2</name>
<feature type="domain" description="DH" evidence="1">
    <location>
        <begin position="113"/>
        <end position="330"/>
    </location>
</feature>
<gene>
    <name evidence="2" type="ORF">BN860_00386g</name>
</gene>
<accession>A0A8J2T5P1</accession>
<proteinExistence type="predicted"/>
<dbReference type="InterPro" id="IPR051492">
    <property type="entry name" value="Dynamin-Rho_GEF"/>
</dbReference>
<dbReference type="PANTHER" id="PTHR22834">
    <property type="entry name" value="NUCLEAR FUSION PROTEIN FUS2"/>
    <property type="match status" value="1"/>
</dbReference>
<dbReference type="SMART" id="SM00325">
    <property type="entry name" value="RhoGEF"/>
    <property type="match status" value="1"/>
</dbReference>
<dbReference type="InterPro" id="IPR027267">
    <property type="entry name" value="AH/BAR_dom_sf"/>
</dbReference>
<protein>
    <submittedName>
        <fullName evidence="2">ZYBA0S03-00386g1_1</fullName>
    </submittedName>
</protein>
<dbReference type="SUPFAM" id="SSF48065">
    <property type="entry name" value="DBL homology domain (DH-domain)"/>
    <property type="match status" value="1"/>
</dbReference>
<organism evidence="2 3">
    <name type="scientific">Zygosaccharomyces bailii (strain CLIB 213 / ATCC 58445 / CBS 680 / BCRC 21525 / NBRC 1098 / NCYC 1416 / NRRL Y-2227)</name>
    <dbReference type="NCBI Taxonomy" id="1333698"/>
    <lineage>
        <taxon>Eukaryota</taxon>
        <taxon>Fungi</taxon>
        <taxon>Dikarya</taxon>
        <taxon>Ascomycota</taxon>
        <taxon>Saccharomycotina</taxon>
        <taxon>Saccharomycetes</taxon>
        <taxon>Saccharomycetales</taxon>
        <taxon>Saccharomycetaceae</taxon>
        <taxon>Zygosaccharomyces</taxon>
    </lineage>
</organism>
<dbReference type="GO" id="GO:0032955">
    <property type="term" value="P:regulation of division septum assembly"/>
    <property type="evidence" value="ECO:0007669"/>
    <property type="project" value="TreeGrafter"/>
</dbReference>
<dbReference type="EMBL" id="HG316456">
    <property type="protein sequence ID" value="CDF88720.1"/>
    <property type="molecule type" value="Genomic_DNA"/>
</dbReference>
<keyword evidence="3" id="KW-1185">Reference proteome</keyword>
<evidence type="ECO:0000313" key="2">
    <source>
        <dbReference type="EMBL" id="CDF88720.1"/>
    </source>
</evidence>
<dbReference type="GO" id="GO:0005737">
    <property type="term" value="C:cytoplasm"/>
    <property type="evidence" value="ECO:0007669"/>
    <property type="project" value="TreeGrafter"/>
</dbReference>
<reference evidence="3" key="1">
    <citation type="journal article" date="2013" name="Genome Announc.">
        <title>Genome sequence of the food spoilage yeast Zygosaccharomyces bailii CLIB 213(T).</title>
        <authorList>
            <person name="Galeote V."/>
            <person name="Bigey F."/>
            <person name="Devillers H."/>
            <person name="Neuveglise C."/>
            <person name="Dequin S."/>
        </authorList>
    </citation>
    <scope>NUCLEOTIDE SEQUENCE [LARGE SCALE GENOMIC DNA]</scope>
    <source>
        <strain evidence="3">CLIB 213 / ATCC 58445 / CBS 680 / CCRC 21525 / NBRC 1098 / NCYC 1416 / NRRL Y-2227</strain>
    </source>
</reference>
<dbReference type="GO" id="GO:0005085">
    <property type="term" value="F:guanyl-nucleotide exchange factor activity"/>
    <property type="evidence" value="ECO:0007669"/>
    <property type="project" value="InterPro"/>
</dbReference>
<dbReference type="Gene3D" id="1.20.900.10">
    <property type="entry name" value="Dbl homology (DH) domain"/>
    <property type="match status" value="1"/>
</dbReference>
<dbReference type="SUPFAM" id="SSF103657">
    <property type="entry name" value="BAR/IMD domain-like"/>
    <property type="match status" value="1"/>
</dbReference>
<dbReference type="AlphaFoldDB" id="A0A8J2T5P1"/>
<dbReference type="OrthoDB" id="10256089at2759"/>
<evidence type="ECO:0000313" key="3">
    <source>
        <dbReference type="Proteomes" id="UP000019375"/>
    </source>
</evidence>